<feature type="compositionally biased region" description="Basic residues" evidence="1">
    <location>
        <begin position="1"/>
        <end position="10"/>
    </location>
</feature>
<feature type="region of interest" description="Disordered" evidence="1">
    <location>
        <begin position="1"/>
        <end position="81"/>
    </location>
</feature>
<feature type="compositionally biased region" description="Basic and acidic residues" evidence="1">
    <location>
        <begin position="233"/>
        <end position="247"/>
    </location>
</feature>
<dbReference type="Pfam" id="PF00249">
    <property type="entry name" value="Myb_DNA-binding"/>
    <property type="match status" value="1"/>
</dbReference>
<dbReference type="SUPFAM" id="SSF46689">
    <property type="entry name" value="Homeodomain-like"/>
    <property type="match status" value="1"/>
</dbReference>
<dbReference type="InterPro" id="IPR009057">
    <property type="entry name" value="Homeodomain-like_sf"/>
</dbReference>
<dbReference type="Gene3D" id="1.10.10.60">
    <property type="entry name" value="Homeodomain-like"/>
    <property type="match status" value="1"/>
</dbReference>
<dbReference type="Proteomes" id="UP001302602">
    <property type="component" value="Unassembled WGS sequence"/>
</dbReference>
<dbReference type="CDD" id="cd00167">
    <property type="entry name" value="SANT"/>
    <property type="match status" value="1"/>
</dbReference>
<dbReference type="PROSITE" id="PS50090">
    <property type="entry name" value="MYB_LIKE"/>
    <property type="match status" value="1"/>
</dbReference>
<dbReference type="SMART" id="SM00717">
    <property type="entry name" value="SANT"/>
    <property type="match status" value="1"/>
</dbReference>
<evidence type="ECO:0000313" key="5">
    <source>
        <dbReference type="Proteomes" id="UP001302602"/>
    </source>
</evidence>
<feature type="domain" description="HTH myb-type" evidence="3">
    <location>
        <begin position="122"/>
        <end position="172"/>
    </location>
</feature>
<feature type="compositionally biased region" description="Polar residues" evidence="1">
    <location>
        <begin position="349"/>
        <end position="366"/>
    </location>
</feature>
<comment type="caution">
    <text evidence="4">The sequence shown here is derived from an EMBL/GenBank/DDBJ whole genome shotgun (WGS) entry which is preliminary data.</text>
</comment>
<protein>
    <recommendedName>
        <fullName evidence="6">Myb-like domain-containing protein</fullName>
    </recommendedName>
</protein>
<feature type="region of interest" description="Disordered" evidence="1">
    <location>
        <begin position="324"/>
        <end position="366"/>
    </location>
</feature>
<feature type="compositionally biased region" description="Pro residues" evidence="1">
    <location>
        <begin position="49"/>
        <end position="59"/>
    </location>
</feature>
<reference evidence="4" key="2">
    <citation type="submission" date="2023-05" db="EMBL/GenBank/DDBJ databases">
        <authorList>
            <consortium name="Lawrence Berkeley National Laboratory"/>
            <person name="Steindorff A."/>
            <person name="Hensen N."/>
            <person name="Bonometti L."/>
            <person name="Westerberg I."/>
            <person name="Brannstrom I.O."/>
            <person name="Guillou S."/>
            <person name="Cros-Aarteil S."/>
            <person name="Calhoun S."/>
            <person name="Haridas S."/>
            <person name="Kuo A."/>
            <person name="Mondo S."/>
            <person name="Pangilinan J."/>
            <person name="Riley R."/>
            <person name="Labutti K."/>
            <person name="Andreopoulos B."/>
            <person name="Lipzen A."/>
            <person name="Chen C."/>
            <person name="Yanf M."/>
            <person name="Daum C."/>
            <person name="Ng V."/>
            <person name="Clum A."/>
            <person name="Ohm R."/>
            <person name="Martin F."/>
            <person name="Silar P."/>
            <person name="Natvig D."/>
            <person name="Lalanne C."/>
            <person name="Gautier V."/>
            <person name="Ament-Velasquez S.L."/>
            <person name="Kruys A."/>
            <person name="Hutchinson M.I."/>
            <person name="Powell A.J."/>
            <person name="Barry K."/>
            <person name="Miller A.N."/>
            <person name="Grigoriev I.V."/>
            <person name="Debuchy R."/>
            <person name="Gladieux P."/>
            <person name="Thoren M.H."/>
            <person name="Johannesson H."/>
        </authorList>
    </citation>
    <scope>NUCLEOTIDE SEQUENCE</scope>
    <source>
        <strain evidence="4">CBS 731.68</strain>
    </source>
</reference>
<name>A0AAN6TY96_9PEZI</name>
<evidence type="ECO:0000259" key="3">
    <source>
        <dbReference type="PROSITE" id="PS51294"/>
    </source>
</evidence>
<keyword evidence="5" id="KW-1185">Reference proteome</keyword>
<feature type="domain" description="Myb-like" evidence="2">
    <location>
        <begin position="124"/>
        <end position="168"/>
    </location>
</feature>
<evidence type="ECO:0000313" key="4">
    <source>
        <dbReference type="EMBL" id="KAK4122983.1"/>
    </source>
</evidence>
<dbReference type="RefSeq" id="XP_062646754.1">
    <property type="nucleotide sequence ID" value="XM_062792992.1"/>
</dbReference>
<dbReference type="GeneID" id="87829761"/>
<proteinExistence type="predicted"/>
<organism evidence="4 5">
    <name type="scientific">Parathielavia appendiculata</name>
    <dbReference type="NCBI Taxonomy" id="2587402"/>
    <lineage>
        <taxon>Eukaryota</taxon>
        <taxon>Fungi</taxon>
        <taxon>Dikarya</taxon>
        <taxon>Ascomycota</taxon>
        <taxon>Pezizomycotina</taxon>
        <taxon>Sordariomycetes</taxon>
        <taxon>Sordariomycetidae</taxon>
        <taxon>Sordariales</taxon>
        <taxon>Chaetomiaceae</taxon>
        <taxon>Parathielavia</taxon>
    </lineage>
</organism>
<feature type="region of interest" description="Disordered" evidence="1">
    <location>
        <begin position="227"/>
        <end position="254"/>
    </location>
</feature>
<evidence type="ECO:0000259" key="2">
    <source>
        <dbReference type="PROSITE" id="PS50090"/>
    </source>
</evidence>
<dbReference type="AlphaFoldDB" id="A0AAN6TY96"/>
<dbReference type="PROSITE" id="PS51294">
    <property type="entry name" value="HTH_MYB"/>
    <property type="match status" value="1"/>
</dbReference>
<dbReference type="InterPro" id="IPR017930">
    <property type="entry name" value="Myb_dom"/>
</dbReference>
<gene>
    <name evidence="4" type="ORF">N657DRAFT_645692</name>
</gene>
<evidence type="ECO:0000256" key="1">
    <source>
        <dbReference type="SAM" id="MobiDB-lite"/>
    </source>
</evidence>
<dbReference type="InterPro" id="IPR001005">
    <property type="entry name" value="SANT/Myb"/>
</dbReference>
<reference evidence="4" key="1">
    <citation type="journal article" date="2023" name="Mol. Phylogenet. Evol.">
        <title>Genome-scale phylogeny and comparative genomics of the fungal order Sordariales.</title>
        <authorList>
            <person name="Hensen N."/>
            <person name="Bonometti L."/>
            <person name="Westerberg I."/>
            <person name="Brannstrom I.O."/>
            <person name="Guillou S."/>
            <person name="Cros-Aarteil S."/>
            <person name="Calhoun S."/>
            <person name="Haridas S."/>
            <person name="Kuo A."/>
            <person name="Mondo S."/>
            <person name="Pangilinan J."/>
            <person name="Riley R."/>
            <person name="LaButti K."/>
            <person name="Andreopoulos B."/>
            <person name="Lipzen A."/>
            <person name="Chen C."/>
            <person name="Yan M."/>
            <person name="Daum C."/>
            <person name="Ng V."/>
            <person name="Clum A."/>
            <person name="Steindorff A."/>
            <person name="Ohm R.A."/>
            <person name="Martin F."/>
            <person name="Silar P."/>
            <person name="Natvig D.O."/>
            <person name="Lalanne C."/>
            <person name="Gautier V."/>
            <person name="Ament-Velasquez S.L."/>
            <person name="Kruys A."/>
            <person name="Hutchinson M.I."/>
            <person name="Powell A.J."/>
            <person name="Barry K."/>
            <person name="Miller A.N."/>
            <person name="Grigoriev I.V."/>
            <person name="Debuchy R."/>
            <person name="Gladieux P."/>
            <person name="Hiltunen Thoren M."/>
            <person name="Johannesson H."/>
        </authorList>
    </citation>
    <scope>NUCLEOTIDE SEQUENCE</scope>
    <source>
        <strain evidence="4">CBS 731.68</strain>
    </source>
</reference>
<accession>A0AAN6TY96</accession>
<sequence length="366" mass="39806">MSRTRGPPRRASRDKAAGLGLEETQARVQQSNVETRRREYRPIAAQPPTSAPGPDPFRYPPSSAGLLPPTNPDTAPAGLRSKNTQMEDVPTDAEHLASGCPGSDTVRDETAALAEYTYSIYNHGTWTAEDDRTLIQARTRGQNWADLQRTHFPTKTANACRKRYERLVERQGIHDHSGRRLEMVANEYMNMRKEIWSPLANRLEMKWEVVEALCMGAGLRAIQSNARSYTNRARRDNRISQKTREAQADAASVGPVSGALPVGTEFGTAFTGRGYDQLGHADRGTLTGNRSNTGLMPPPPFIPGPGHANSTCLPPIIPTPQVSFQGHMDGTPWSLAGPSRPGAAADPPLSSSRPPGWQGTNFPGPG</sequence>
<dbReference type="EMBL" id="MU853229">
    <property type="protein sequence ID" value="KAK4122983.1"/>
    <property type="molecule type" value="Genomic_DNA"/>
</dbReference>
<evidence type="ECO:0008006" key="6">
    <source>
        <dbReference type="Google" id="ProtNLM"/>
    </source>
</evidence>